<dbReference type="Proteomes" id="UP001152797">
    <property type="component" value="Unassembled WGS sequence"/>
</dbReference>
<proteinExistence type="predicted"/>
<evidence type="ECO:0008006" key="7">
    <source>
        <dbReference type="Google" id="ProtNLM"/>
    </source>
</evidence>
<evidence type="ECO:0000259" key="2">
    <source>
        <dbReference type="PROSITE" id="PS51192"/>
    </source>
</evidence>
<gene>
    <name evidence="4" type="ORF">C1SCF055_LOCUS28198</name>
</gene>
<evidence type="ECO:0000259" key="3">
    <source>
        <dbReference type="PROSITE" id="PS51194"/>
    </source>
</evidence>
<feature type="domain" description="Helicase C-terminal" evidence="3">
    <location>
        <begin position="409"/>
        <end position="581"/>
    </location>
</feature>
<protein>
    <recommendedName>
        <fullName evidence="7">Helicase ATP-binding domain-containing protein</fullName>
    </recommendedName>
</protein>
<dbReference type="GO" id="GO:0006281">
    <property type="term" value="P:DNA repair"/>
    <property type="evidence" value="ECO:0007669"/>
    <property type="project" value="TreeGrafter"/>
</dbReference>
<dbReference type="AlphaFoldDB" id="A0A9P1G5Z4"/>
<feature type="domain" description="Helicase ATP-binding" evidence="2">
    <location>
        <begin position="146"/>
        <end position="293"/>
    </location>
</feature>
<evidence type="ECO:0000313" key="5">
    <source>
        <dbReference type="EMBL" id="CAL4789541.1"/>
    </source>
</evidence>
<dbReference type="GO" id="GO:0031297">
    <property type="term" value="P:replication fork processing"/>
    <property type="evidence" value="ECO:0007669"/>
    <property type="project" value="TreeGrafter"/>
</dbReference>
<dbReference type="OrthoDB" id="2801544at2759"/>
<dbReference type="PANTHER" id="PTHR45766">
    <property type="entry name" value="DNA ANNEALING HELICASE AND ENDONUCLEASE ZRANB3 FAMILY MEMBER"/>
    <property type="match status" value="1"/>
</dbReference>
<dbReference type="InterPro" id="IPR027417">
    <property type="entry name" value="P-loop_NTPase"/>
</dbReference>
<accession>A0A9P1G5Z4</accession>
<dbReference type="InterPro" id="IPR038718">
    <property type="entry name" value="SNF2-like_sf"/>
</dbReference>
<evidence type="ECO:0000313" key="6">
    <source>
        <dbReference type="Proteomes" id="UP001152797"/>
    </source>
</evidence>
<dbReference type="PROSITE" id="PS51192">
    <property type="entry name" value="HELICASE_ATP_BIND_1"/>
    <property type="match status" value="1"/>
</dbReference>
<keyword evidence="6" id="KW-1185">Reference proteome</keyword>
<dbReference type="InterPro" id="IPR000330">
    <property type="entry name" value="SNF2_N"/>
</dbReference>
<reference evidence="5 6" key="2">
    <citation type="submission" date="2024-05" db="EMBL/GenBank/DDBJ databases">
        <authorList>
            <person name="Chen Y."/>
            <person name="Shah S."/>
            <person name="Dougan E. K."/>
            <person name="Thang M."/>
            <person name="Chan C."/>
        </authorList>
    </citation>
    <scope>NUCLEOTIDE SEQUENCE [LARGE SCALE GENOMIC DNA]</scope>
</reference>
<dbReference type="GO" id="GO:0005524">
    <property type="term" value="F:ATP binding"/>
    <property type="evidence" value="ECO:0007669"/>
    <property type="project" value="InterPro"/>
</dbReference>
<organism evidence="4">
    <name type="scientific">Cladocopium goreaui</name>
    <dbReference type="NCBI Taxonomy" id="2562237"/>
    <lineage>
        <taxon>Eukaryota</taxon>
        <taxon>Sar</taxon>
        <taxon>Alveolata</taxon>
        <taxon>Dinophyceae</taxon>
        <taxon>Suessiales</taxon>
        <taxon>Symbiodiniaceae</taxon>
        <taxon>Cladocopium</taxon>
    </lineage>
</organism>
<evidence type="ECO:0000313" key="4">
    <source>
        <dbReference type="EMBL" id="CAI4002229.1"/>
    </source>
</evidence>
<dbReference type="Gene3D" id="3.40.50.10810">
    <property type="entry name" value="Tandem AAA-ATPase domain"/>
    <property type="match status" value="1"/>
</dbReference>
<dbReference type="InterPro" id="IPR001650">
    <property type="entry name" value="Helicase_C-like"/>
</dbReference>
<sequence>MDSSQPSLRTLILTAAKHLSLEWQNDRIRLRLPSDPPVDRCHSGPFARALRRYIPEIQVEEWDAACSDTGRQPMVYSMEKGLMSKYVHWARCLGLAEENLALPPWLTPLTAPDALSRGPAQPGVEPSFFSEPQARNLAEYQKRAIRFGVSISGKVLLADDLGLGKSIQALGVAWQYRETFPLLILCPPVQRNVWQQEIAKWTPIPVTEVQEVLTKTTVLETTARVIIVSYAFLEKFEELQSSAEIDFKVVIADECHSIKHFDAHKSKVILRIASLAQRLILISSDKLVKKSAAELHPLFQSLDPYLGTQETFLRRYFGGKLGKLGRRIDPRREQELEAYLFKVIGIRRKTAEVSSELLPLRRQRIFLPKSGCSLSMGELKQMETEMFHRQRFVSDSSVSKQARLSEMKRVSHLVMQTKRRSCVEYVTETTNNGGKMLVFAYHREMLDSLEAALKETLGASGYVRIDQKTPTHERENLVTCFEEDDECHTALLSFTALSEGQSLPHVEAILFAELAWAPSIILQCEARAHGIHEIQGRKGSSSSHSILIQYLLLEDCQWDSHCYERLEEKLRHVTLGTGDAAEEHDAASISRSIEPLPPAAPSSQKQEIHDSFPLTEATQEGLQHFDERRSDEVYQVVEHLHLGLNLKLQQCYTKDSLEKKCKGNEQKLRRLHYFMKEAKKLHPVSAAFKPGGGVGASAQMVHPPKRQKLSE</sequence>
<dbReference type="SMART" id="SM00487">
    <property type="entry name" value="DEXDc"/>
    <property type="match status" value="1"/>
</dbReference>
<dbReference type="Pfam" id="PF00271">
    <property type="entry name" value="Helicase_C"/>
    <property type="match status" value="1"/>
</dbReference>
<dbReference type="EMBL" id="CAMXCT030003068">
    <property type="protein sequence ID" value="CAL4789541.1"/>
    <property type="molecule type" value="Genomic_DNA"/>
</dbReference>
<comment type="caution">
    <text evidence="4">The sequence shown here is derived from an EMBL/GenBank/DDBJ whole genome shotgun (WGS) entry which is preliminary data.</text>
</comment>
<dbReference type="EMBL" id="CAMXCT020003068">
    <property type="protein sequence ID" value="CAL1155604.1"/>
    <property type="molecule type" value="Genomic_DNA"/>
</dbReference>
<dbReference type="InterPro" id="IPR049730">
    <property type="entry name" value="SNF2/RAD54-like_C"/>
</dbReference>
<dbReference type="GO" id="GO:0043596">
    <property type="term" value="C:nuclear replication fork"/>
    <property type="evidence" value="ECO:0007669"/>
    <property type="project" value="TreeGrafter"/>
</dbReference>
<reference evidence="4" key="1">
    <citation type="submission" date="2022-10" db="EMBL/GenBank/DDBJ databases">
        <authorList>
            <person name="Chen Y."/>
            <person name="Dougan E. K."/>
            <person name="Chan C."/>
            <person name="Rhodes N."/>
            <person name="Thang M."/>
        </authorList>
    </citation>
    <scope>NUCLEOTIDE SEQUENCE</scope>
</reference>
<evidence type="ECO:0000256" key="1">
    <source>
        <dbReference type="ARBA" id="ARBA00022801"/>
    </source>
</evidence>
<dbReference type="CDD" id="cd18793">
    <property type="entry name" value="SF2_C_SNF"/>
    <property type="match status" value="1"/>
</dbReference>
<name>A0A9P1G5Z4_9DINO</name>
<dbReference type="SUPFAM" id="SSF52540">
    <property type="entry name" value="P-loop containing nucleoside triphosphate hydrolases"/>
    <property type="match status" value="2"/>
</dbReference>
<dbReference type="GO" id="GO:0016787">
    <property type="term" value="F:hydrolase activity"/>
    <property type="evidence" value="ECO:0007669"/>
    <property type="project" value="UniProtKB-KW"/>
</dbReference>
<dbReference type="PANTHER" id="PTHR45766:SF6">
    <property type="entry name" value="SWI_SNF-RELATED MATRIX-ASSOCIATED ACTIN-DEPENDENT REGULATOR OF CHROMATIN SUBFAMILY A-LIKE PROTEIN 1"/>
    <property type="match status" value="1"/>
</dbReference>
<dbReference type="PROSITE" id="PS51194">
    <property type="entry name" value="HELICASE_CTER"/>
    <property type="match status" value="1"/>
</dbReference>
<dbReference type="Gene3D" id="3.40.50.300">
    <property type="entry name" value="P-loop containing nucleotide triphosphate hydrolases"/>
    <property type="match status" value="1"/>
</dbReference>
<keyword evidence="1" id="KW-0378">Hydrolase</keyword>
<dbReference type="Pfam" id="PF00176">
    <property type="entry name" value="SNF2-rel_dom"/>
    <property type="match status" value="1"/>
</dbReference>
<dbReference type="InterPro" id="IPR014001">
    <property type="entry name" value="Helicase_ATP-bd"/>
</dbReference>
<dbReference type="EMBL" id="CAMXCT010003068">
    <property type="protein sequence ID" value="CAI4002229.1"/>
    <property type="molecule type" value="Genomic_DNA"/>
</dbReference>